<feature type="transmembrane region" description="Helical" evidence="7">
    <location>
        <begin position="226"/>
        <end position="253"/>
    </location>
</feature>
<evidence type="ECO:0000256" key="5">
    <source>
        <dbReference type="ARBA" id="ARBA00023136"/>
    </source>
</evidence>
<feature type="region of interest" description="Disordered" evidence="6">
    <location>
        <begin position="1"/>
        <end position="24"/>
    </location>
</feature>
<dbReference type="PANTHER" id="PTHR21716:SF62">
    <property type="entry name" value="TRANSPORT PROTEIN YDBI-RELATED"/>
    <property type="match status" value="1"/>
</dbReference>
<reference evidence="8 9" key="1">
    <citation type="submission" date="2019-09" db="EMBL/GenBank/DDBJ databases">
        <title>Polymorphobacter sp. isolated from a lake in China.</title>
        <authorList>
            <person name="Liu Z."/>
        </authorList>
    </citation>
    <scope>NUCLEOTIDE SEQUENCE [LARGE SCALE GENOMIC DNA]</scope>
    <source>
        <strain evidence="8 9">D40P</strain>
    </source>
</reference>
<dbReference type="InterPro" id="IPR002549">
    <property type="entry name" value="AI-2E-like"/>
</dbReference>
<feature type="transmembrane region" description="Helical" evidence="7">
    <location>
        <begin position="162"/>
        <end position="186"/>
    </location>
</feature>
<feature type="transmembrane region" description="Helical" evidence="7">
    <location>
        <begin position="38"/>
        <end position="71"/>
    </location>
</feature>
<evidence type="ECO:0000256" key="1">
    <source>
        <dbReference type="ARBA" id="ARBA00004141"/>
    </source>
</evidence>
<feature type="transmembrane region" description="Helical" evidence="7">
    <location>
        <begin position="83"/>
        <end position="107"/>
    </location>
</feature>
<dbReference type="Proteomes" id="UP000481327">
    <property type="component" value="Unassembled WGS sequence"/>
</dbReference>
<comment type="caution">
    <text evidence="8">The sequence shown here is derived from an EMBL/GenBank/DDBJ whole genome shotgun (WGS) entry which is preliminary data.</text>
</comment>
<gene>
    <name evidence="8" type="ORF">F3168_12280</name>
</gene>
<evidence type="ECO:0000313" key="9">
    <source>
        <dbReference type="Proteomes" id="UP000481327"/>
    </source>
</evidence>
<evidence type="ECO:0000256" key="6">
    <source>
        <dbReference type="SAM" id="MobiDB-lite"/>
    </source>
</evidence>
<feature type="transmembrane region" description="Helical" evidence="7">
    <location>
        <begin position="260"/>
        <end position="280"/>
    </location>
</feature>
<dbReference type="OrthoDB" id="5761230at2"/>
<dbReference type="Pfam" id="PF01594">
    <property type="entry name" value="AI-2E_transport"/>
    <property type="match status" value="1"/>
</dbReference>
<protein>
    <submittedName>
        <fullName evidence="8">AI-2E family transporter</fullName>
    </submittedName>
</protein>
<comment type="subcellular location">
    <subcellularLocation>
        <location evidence="1">Membrane</location>
        <topology evidence="1">Multi-pass membrane protein</topology>
    </subcellularLocation>
</comment>
<dbReference type="RefSeq" id="WP_152578484.1">
    <property type="nucleotide sequence ID" value="NZ_JAATJI010000001.1"/>
</dbReference>
<evidence type="ECO:0000256" key="7">
    <source>
        <dbReference type="SAM" id="Phobius"/>
    </source>
</evidence>
<comment type="similarity">
    <text evidence="2">Belongs to the autoinducer-2 exporter (AI-2E) (TC 2.A.86) family.</text>
</comment>
<name>A0A7C9GQV8_9SPHN</name>
<sequence length="358" mass="37720">MTTDEQDIAPQAGTVNNRVGHGPQADDRASGRLFRRTMVVLAAIATGLVSWLLLQLILLLFASMLVGVMLYDFARALMRWTRLPFYGALTLAVILPLITLIIVFGLFGSIMYDQFASLAADFPRQLKSATEWLQSSGPGREAIKLANSYAPKMESIFGFAQYALLNIGSAASGLAIILVAGVYLAAQPALYVDGLVAMMTPAREIQVRRALDASHGALTAWLKGQAIGMAFVALGTSIGLSVIGMPSGLALGLVAGLCEFVPYLGVILVSVPAIIIGFGIDAQTGWLTVAVLVVVQQLQGNVVQPLAQRRLSDLPPALTIFSLIGFGMLCGPMGVVLAVPLTVVALALVKGSQPAGRM</sequence>
<dbReference type="PANTHER" id="PTHR21716">
    <property type="entry name" value="TRANSMEMBRANE PROTEIN"/>
    <property type="match status" value="1"/>
</dbReference>
<dbReference type="EMBL" id="WIOL01000004">
    <property type="protein sequence ID" value="MQT18033.1"/>
    <property type="molecule type" value="Genomic_DNA"/>
</dbReference>
<evidence type="ECO:0000313" key="8">
    <source>
        <dbReference type="EMBL" id="MQT18033.1"/>
    </source>
</evidence>
<dbReference type="AlphaFoldDB" id="A0A7C9GQV8"/>
<feature type="transmembrane region" description="Helical" evidence="7">
    <location>
        <begin position="320"/>
        <end position="349"/>
    </location>
</feature>
<accession>A0A7C9GQV8</accession>
<evidence type="ECO:0000256" key="2">
    <source>
        <dbReference type="ARBA" id="ARBA00009773"/>
    </source>
</evidence>
<evidence type="ECO:0000256" key="4">
    <source>
        <dbReference type="ARBA" id="ARBA00022989"/>
    </source>
</evidence>
<keyword evidence="4 7" id="KW-1133">Transmembrane helix</keyword>
<keyword evidence="9" id="KW-1185">Reference proteome</keyword>
<evidence type="ECO:0000256" key="3">
    <source>
        <dbReference type="ARBA" id="ARBA00022692"/>
    </source>
</evidence>
<keyword evidence="5 7" id="KW-0472">Membrane</keyword>
<proteinExistence type="inferred from homology"/>
<keyword evidence="3 7" id="KW-0812">Transmembrane</keyword>
<dbReference type="GO" id="GO:0016020">
    <property type="term" value="C:membrane"/>
    <property type="evidence" value="ECO:0007669"/>
    <property type="project" value="UniProtKB-SubCell"/>
</dbReference>
<dbReference type="GO" id="GO:0055085">
    <property type="term" value="P:transmembrane transport"/>
    <property type="evidence" value="ECO:0007669"/>
    <property type="project" value="TreeGrafter"/>
</dbReference>
<organism evidence="8 9">
    <name type="scientific">Sandarakinorhabdus fusca</name>
    <dbReference type="NCBI Taxonomy" id="1439888"/>
    <lineage>
        <taxon>Bacteria</taxon>
        <taxon>Pseudomonadati</taxon>
        <taxon>Pseudomonadota</taxon>
        <taxon>Alphaproteobacteria</taxon>
        <taxon>Sphingomonadales</taxon>
        <taxon>Sphingosinicellaceae</taxon>
        <taxon>Sandarakinorhabdus</taxon>
    </lineage>
</organism>